<dbReference type="CDD" id="cd08000">
    <property type="entry name" value="NGN"/>
    <property type="match status" value="1"/>
</dbReference>
<dbReference type="AlphaFoldDB" id="A0A1I4H8I3"/>
<dbReference type="InterPro" id="IPR043425">
    <property type="entry name" value="NusG-like"/>
</dbReference>
<reference evidence="7" key="1">
    <citation type="submission" date="2016-10" db="EMBL/GenBank/DDBJ databases">
        <authorList>
            <person name="Varghese N."/>
            <person name="Submissions S."/>
        </authorList>
    </citation>
    <scope>NUCLEOTIDE SEQUENCE [LARGE SCALE GENOMIC DNA]</scope>
    <source>
        <strain evidence="7">CGMCC 1.4250</strain>
    </source>
</reference>
<dbReference type="GO" id="GO:0006353">
    <property type="term" value="P:DNA-templated transcription termination"/>
    <property type="evidence" value="ECO:0007669"/>
    <property type="project" value="UniProtKB-KW"/>
</dbReference>
<keyword evidence="1 4" id="KW-0889">Transcription antitermination</keyword>
<evidence type="ECO:0000256" key="4">
    <source>
        <dbReference type="RuleBase" id="RU000538"/>
    </source>
</evidence>
<dbReference type="RefSeq" id="WP_091479964.1">
    <property type="nucleotide sequence ID" value="NZ_FOTR01000001.1"/>
</dbReference>
<dbReference type="InterPro" id="IPR006645">
    <property type="entry name" value="NGN-like_dom"/>
</dbReference>
<accession>A0A1I4H8I3</accession>
<keyword evidence="2 4" id="KW-0805">Transcription regulation</keyword>
<keyword evidence="4" id="KW-0806">Transcription termination</keyword>
<dbReference type="SUPFAM" id="SSF82679">
    <property type="entry name" value="N-utilization substance G protein NusG, N-terminal domain"/>
    <property type="match status" value="1"/>
</dbReference>
<dbReference type="InterPro" id="IPR036735">
    <property type="entry name" value="NGN_dom_sf"/>
</dbReference>
<keyword evidence="7" id="KW-1185">Reference proteome</keyword>
<dbReference type="GO" id="GO:0031564">
    <property type="term" value="P:transcription antitermination"/>
    <property type="evidence" value="ECO:0007669"/>
    <property type="project" value="UniProtKB-KW"/>
</dbReference>
<evidence type="ECO:0000313" key="6">
    <source>
        <dbReference type="EMBL" id="SFL37721.1"/>
    </source>
</evidence>
<feature type="domain" description="NusG-like N-terminal" evidence="5">
    <location>
        <begin position="1"/>
        <end position="111"/>
    </location>
</feature>
<evidence type="ECO:0000256" key="3">
    <source>
        <dbReference type="ARBA" id="ARBA00023163"/>
    </source>
</evidence>
<comment type="similarity">
    <text evidence="4">Belongs to the NusG family.</text>
</comment>
<dbReference type="PRINTS" id="PR00338">
    <property type="entry name" value="NUSGTNSCPFCT"/>
</dbReference>
<keyword evidence="3 4" id="KW-0804">Transcription</keyword>
<name>A0A1I4H8I3_9BACI</name>
<dbReference type="PANTHER" id="PTHR30265">
    <property type="entry name" value="RHO-INTERACTING TRANSCRIPTION TERMINATION FACTOR NUSG"/>
    <property type="match status" value="1"/>
</dbReference>
<organism evidence="6 7">
    <name type="scientific">Gracilibacillus orientalis</name>
    <dbReference type="NCBI Taxonomy" id="334253"/>
    <lineage>
        <taxon>Bacteria</taxon>
        <taxon>Bacillati</taxon>
        <taxon>Bacillota</taxon>
        <taxon>Bacilli</taxon>
        <taxon>Bacillales</taxon>
        <taxon>Bacillaceae</taxon>
        <taxon>Gracilibacillus</taxon>
    </lineage>
</organism>
<dbReference type="GO" id="GO:0006354">
    <property type="term" value="P:DNA-templated transcription elongation"/>
    <property type="evidence" value="ECO:0007669"/>
    <property type="project" value="InterPro"/>
</dbReference>
<dbReference type="Pfam" id="PF02357">
    <property type="entry name" value="NusG"/>
    <property type="match status" value="1"/>
</dbReference>
<dbReference type="GO" id="GO:0032784">
    <property type="term" value="P:regulation of DNA-templated transcription elongation"/>
    <property type="evidence" value="ECO:0007669"/>
    <property type="project" value="InterPro"/>
</dbReference>
<sequence>MTWHALFVESGKEELVQTYLELNFKKSNLLSIIPKRKVPEKKGGVIKHVKKKLFPGYILIQTNMDRYTYNKIRNIPKIHRVLNTGVTYSTQQGFYITKLEDNEINFISELLNEDGIIEYSQVCINNSIVDVISGPLFGMEHLIRKVDKRKNRAKLQFDIRGKEMKFEVGIEISNN</sequence>
<dbReference type="EMBL" id="FOTR01000001">
    <property type="protein sequence ID" value="SFL37721.1"/>
    <property type="molecule type" value="Genomic_DNA"/>
</dbReference>
<dbReference type="STRING" id="334253.SAMN04487943_101247"/>
<evidence type="ECO:0000259" key="5">
    <source>
        <dbReference type="SMART" id="SM00738"/>
    </source>
</evidence>
<dbReference type="InterPro" id="IPR047663">
    <property type="entry name" value="Transcription_antiterm_LoaP"/>
</dbReference>
<dbReference type="Gene3D" id="3.30.70.940">
    <property type="entry name" value="NusG, N-terminal domain"/>
    <property type="match status" value="1"/>
</dbReference>
<evidence type="ECO:0000256" key="2">
    <source>
        <dbReference type="ARBA" id="ARBA00023015"/>
    </source>
</evidence>
<dbReference type="OrthoDB" id="1681764at2"/>
<comment type="function">
    <text evidence="4">Participates in transcription elongation, termination and antitermination.</text>
</comment>
<evidence type="ECO:0000256" key="1">
    <source>
        <dbReference type="ARBA" id="ARBA00022814"/>
    </source>
</evidence>
<dbReference type="Proteomes" id="UP000198565">
    <property type="component" value="Unassembled WGS sequence"/>
</dbReference>
<dbReference type="SMART" id="SM00738">
    <property type="entry name" value="NGN"/>
    <property type="match status" value="1"/>
</dbReference>
<protein>
    <recommendedName>
        <fullName evidence="4">Transcription termination/antitermination protein NusG</fullName>
    </recommendedName>
</protein>
<evidence type="ECO:0000313" key="7">
    <source>
        <dbReference type="Proteomes" id="UP000198565"/>
    </source>
</evidence>
<gene>
    <name evidence="6" type="ORF">SAMN04487943_101247</name>
</gene>
<dbReference type="NCBIfam" id="NF033641">
    <property type="entry name" value="antiterm_LoaP"/>
    <property type="match status" value="1"/>
</dbReference>
<dbReference type="PANTHER" id="PTHR30265:SF4">
    <property type="entry name" value="KOW MOTIF FAMILY PROTEIN, EXPRESSED"/>
    <property type="match status" value="1"/>
</dbReference>
<proteinExistence type="inferred from homology"/>
<dbReference type="InterPro" id="IPR001062">
    <property type="entry name" value="Transcrpt_antiterm_NusG"/>
</dbReference>